<evidence type="ECO:0000313" key="8">
    <source>
        <dbReference type="Proteomes" id="UP001153618"/>
    </source>
</evidence>
<feature type="domain" description="Zn(2)-C6 fungal-type" evidence="6">
    <location>
        <begin position="21"/>
        <end position="51"/>
    </location>
</feature>
<dbReference type="GO" id="GO:0000981">
    <property type="term" value="F:DNA-binding transcription factor activity, RNA polymerase II-specific"/>
    <property type="evidence" value="ECO:0007669"/>
    <property type="project" value="InterPro"/>
</dbReference>
<accession>A0A9W4HSH4</accession>
<dbReference type="PANTHER" id="PTHR31644">
    <property type="entry name" value="TRANSCRIPTIONAL ACTIVATOR ARO80-RELATED"/>
    <property type="match status" value="1"/>
</dbReference>
<dbReference type="Pfam" id="PF00172">
    <property type="entry name" value="Zn_clus"/>
    <property type="match status" value="1"/>
</dbReference>
<gene>
    <name evidence="7" type="ORF">POLS_LOCUS4869</name>
</gene>
<keyword evidence="3" id="KW-0804">Transcription</keyword>
<organism evidence="7 8">
    <name type="scientific">Penicillium olsonii</name>
    <dbReference type="NCBI Taxonomy" id="99116"/>
    <lineage>
        <taxon>Eukaryota</taxon>
        <taxon>Fungi</taxon>
        <taxon>Dikarya</taxon>
        <taxon>Ascomycota</taxon>
        <taxon>Pezizomycotina</taxon>
        <taxon>Eurotiomycetes</taxon>
        <taxon>Eurotiomycetidae</taxon>
        <taxon>Eurotiales</taxon>
        <taxon>Aspergillaceae</taxon>
        <taxon>Penicillium</taxon>
    </lineage>
</organism>
<dbReference type="SMART" id="SM00066">
    <property type="entry name" value="GAL4"/>
    <property type="match status" value="1"/>
</dbReference>
<dbReference type="PROSITE" id="PS50048">
    <property type="entry name" value="ZN2_CY6_FUNGAL_2"/>
    <property type="match status" value="1"/>
</dbReference>
<dbReference type="AlphaFoldDB" id="A0A9W4HSH4"/>
<dbReference type="InterPro" id="IPR001138">
    <property type="entry name" value="Zn2Cys6_DnaBD"/>
</dbReference>
<evidence type="ECO:0000256" key="1">
    <source>
        <dbReference type="ARBA" id="ARBA00023015"/>
    </source>
</evidence>
<dbReference type="Proteomes" id="UP001153618">
    <property type="component" value="Unassembled WGS sequence"/>
</dbReference>
<dbReference type="GO" id="GO:0009074">
    <property type="term" value="P:aromatic amino acid family catabolic process"/>
    <property type="evidence" value="ECO:0007669"/>
    <property type="project" value="TreeGrafter"/>
</dbReference>
<evidence type="ECO:0000256" key="4">
    <source>
        <dbReference type="ARBA" id="ARBA00023242"/>
    </source>
</evidence>
<evidence type="ECO:0000256" key="3">
    <source>
        <dbReference type="ARBA" id="ARBA00023163"/>
    </source>
</evidence>
<dbReference type="EMBL" id="CAJVOS010000025">
    <property type="protein sequence ID" value="CAG8108067.1"/>
    <property type="molecule type" value="Genomic_DNA"/>
</dbReference>
<dbReference type="CDD" id="cd00067">
    <property type="entry name" value="GAL4"/>
    <property type="match status" value="1"/>
</dbReference>
<keyword evidence="2" id="KW-0238">DNA-binding</keyword>
<dbReference type="CDD" id="cd12148">
    <property type="entry name" value="fungal_TF_MHR"/>
    <property type="match status" value="1"/>
</dbReference>
<feature type="region of interest" description="Disordered" evidence="5">
    <location>
        <begin position="53"/>
        <end position="108"/>
    </location>
</feature>
<dbReference type="InterPro" id="IPR052780">
    <property type="entry name" value="AAA_Catabolism_Regulators"/>
</dbReference>
<evidence type="ECO:0000259" key="6">
    <source>
        <dbReference type="PROSITE" id="PS50048"/>
    </source>
</evidence>
<dbReference type="SUPFAM" id="SSF57701">
    <property type="entry name" value="Zn2/Cys6 DNA-binding domain"/>
    <property type="match status" value="1"/>
</dbReference>
<evidence type="ECO:0000313" key="7">
    <source>
        <dbReference type="EMBL" id="CAG8108067.1"/>
    </source>
</evidence>
<dbReference type="InterPro" id="IPR036864">
    <property type="entry name" value="Zn2-C6_fun-type_DNA-bd_sf"/>
</dbReference>
<reference evidence="7" key="1">
    <citation type="submission" date="2021-07" db="EMBL/GenBank/DDBJ databases">
        <authorList>
            <person name="Branca A.L. A."/>
        </authorList>
    </citation>
    <scope>NUCLEOTIDE SEQUENCE</scope>
</reference>
<evidence type="ECO:0000256" key="2">
    <source>
        <dbReference type="ARBA" id="ARBA00023125"/>
    </source>
</evidence>
<sequence>MRATPRRLRGKDLDYQRTYKACMPCARRKVKCEPDSERCRRCTAKNLDCTYNSKKPWSRDRGSRTGATSGEGDSIGNDPSVGVSETGVQRAHETGNSRSPDTPVNQDGLSTSVLQKVVSNNSDAMDILFEAALQESTDNGLDPTQTAPELTDADVLRIWNACRFVKMGWFSAHEAMQLMDLYNMAPLSPVLTNFFASHKNQYYLVTQEPMLCYTILMISSRYHTLPGVGGYSRSFFIHHRLWQHCQHLLLRITLGQEKISKAKTRTIGSVEALLLMSEWHPRALQFPPETDGWDSDFIMTSPDIRDPPSTEDMAVSLRWREDVVEPTKRFERMSWMVLNSALALAHELGVFGCTSRLAKQDDLVGLDAERYLEYLEVRRQRLPSLLFTFINSLSSRLGCTSPMPSEVGIPMPETRTSLLSIDREWLLFMSAWAELMKLTSSVTDTLFPLMNVSDNNATDTFIAILDRKQVMLANWKQRYLNIAGKSLIISLVRFLTPADKGLPYTQTLFIEYQHLRILVNSIGMQRIVQRVLQNSVQPPNGSTIDPSFIERARRLNMTTREYSFIEEVIDGCCQTLERVTTLSESLHFSPMRTLFRTISSSIFLMKALALGVRNSKLQEALQILDRTIAVLLDTEQDDVHLRSRYAALLQTQVSRLRESLVSSYPASHEPDPYDLSMDMELSDAAFNNWLALPFDSSMAPFGSTGEFDRLDGVDLDLDFLWQLPP</sequence>
<dbReference type="OrthoDB" id="2262349at2759"/>
<dbReference type="GO" id="GO:0003677">
    <property type="term" value="F:DNA binding"/>
    <property type="evidence" value="ECO:0007669"/>
    <property type="project" value="UniProtKB-KW"/>
</dbReference>
<proteinExistence type="predicted"/>
<dbReference type="PANTHER" id="PTHR31644:SF4">
    <property type="entry name" value="ZN(II)2CYS6 TRANSCRIPTION FACTOR (EUROFUNG)"/>
    <property type="match status" value="1"/>
</dbReference>
<dbReference type="GO" id="GO:0005634">
    <property type="term" value="C:nucleus"/>
    <property type="evidence" value="ECO:0007669"/>
    <property type="project" value="TreeGrafter"/>
</dbReference>
<dbReference type="PROSITE" id="PS00463">
    <property type="entry name" value="ZN2_CY6_FUNGAL_1"/>
    <property type="match status" value="1"/>
</dbReference>
<comment type="caution">
    <text evidence="7">The sequence shown here is derived from an EMBL/GenBank/DDBJ whole genome shotgun (WGS) entry which is preliminary data.</text>
</comment>
<feature type="compositionally biased region" description="Polar residues" evidence="5">
    <location>
        <begin position="96"/>
        <end position="108"/>
    </location>
</feature>
<dbReference type="GO" id="GO:0008270">
    <property type="term" value="F:zinc ion binding"/>
    <property type="evidence" value="ECO:0007669"/>
    <property type="project" value="InterPro"/>
</dbReference>
<keyword evidence="8" id="KW-1185">Reference proteome</keyword>
<evidence type="ECO:0000256" key="5">
    <source>
        <dbReference type="SAM" id="MobiDB-lite"/>
    </source>
</evidence>
<protein>
    <recommendedName>
        <fullName evidence="6">Zn(2)-C6 fungal-type domain-containing protein</fullName>
    </recommendedName>
</protein>
<dbReference type="Gene3D" id="4.10.240.10">
    <property type="entry name" value="Zn(2)-C6 fungal-type DNA-binding domain"/>
    <property type="match status" value="1"/>
</dbReference>
<keyword evidence="4" id="KW-0539">Nucleus</keyword>
<name>A0A9W4HSH4_PENOL</name>
<dbReference type="GO" id="GO:0045944">
    <property type="term" value="P:positive regulation of transcription by RNA polymerase II"/>
    <property type="evidence" value="ECO:0007669"/>
    <property type="project" value="TreeGrafter"/>
</dbReference>
<keyword evidence="1" id="KW-0805">Transcription regulation</keyword>